<evidence type="ECO:0000256" key="2">
    <source>
        <dbReference type="SAM" id="SignalP"/>
    </source>
</evidence>
<accession>A0AA38MVV5</accession>
<reference evidence="4" key="2">
    <citation type="journal article" date="2023" name="Proc. Natl. Acad. Sci. U.S.A.">
        <title>A global phylogenomic analysis of the shiitake genus Lentinula.</title>
        <authorList>
            <person name="Sierra-Patev S."/>
            <person name="Min B."/>
            <person name="Naranjo-Ortiz M."/>
            <person name="Looney B."/>
            <person name="Konkel Z."/>
            <person name="Slot J.C."/>
            <person name="Sakamoto Y."/>
            <person name="Steenwyk J.L."/>
            <person name="Rokas A."/>
            <person name="Carro J."/>
            <person name="Camarero S."/>
            <person name="Ferreira P."/>
            <person name="Molpeceres G."/>
            <person name="Ruiz-Duenas F.J."/>
            <person name="Serrano A."/>
            <person name="Henrissat B."/>
            <person name="Drula E."/>
            <person name="Hughes K.W."/>
            <person name="Mata J.L."/>
            <person name="Ishikawa N.K."/>
            <person name="Vargas-Isla R."/>
            <person name="Ushijima S."/>
            <person name="Smith C.A."/>
            <person name="Donoghue J."/>
            <person name="Ahrendt S."/>
            <person name="Andreopoulos W."/>
            <person name="He G."/>
            <person name="LaButti K."/>
            <person name="Lipzen A."/>
            <person name="Ng V."/>
            <person name="Riley R."/>
            <person name="Sandor L."/>
            <person name="Barry K."/>
            <person name="Martinez A.T."/>
            <person name="Xiao Y."/>
            <person name="Gibbons J.G."/>
            <person name="Terashima K."/>
            <person name="Grigoriev I.V."/>
            <person name="Hibbett D."/>
        </authorList>
    </citation>
    <scope>NUCLEOTIDE SEQUENCE</scope>
    <source>
        <strain evidence="4">ET3784</strain>
    </source>
</reference>
<keyword evidence="2" id="KW-0732">Signal</keyword>
<protein>
    <submittedName>
        <fullName evidence="4">Uncharacterized protein</fullName>
    </submittedName>
</protein>
<keyword evidence="5" id="KW-1185">Reference proteome</keyword>
<feature type="signal peptide" evidence="2">
    <location>
        <begin position="1"/>
        <end position="23"/>
    </location>
</feature>
<evidence type="ECO:0000256" key="1">
    <source>
        <dbReference type="SAM" id="MobiDB-lite"/>
    </source>
</evidence>
<feature type="region of interest" description="Disordered" evidence="1">
    <location>
        <begin position="30"/>
        <end position="49"/>
    </location>
</feature>
<evidence type="ECO:0000313" key="3">
    <source>
        <dbReference type="EMBL" id="KAJ3710882.1"/>
    </source>
</evidence>
<name>A0AA38MVV5_9AGAR</name>
<evidence type="ECO:0000313" key="5">
    <source>
        <dbReference type="Proteomes" id="UP001176059"/>
    </source>
</evidence>
<dbReference type="EMBL" id="JANVFO010000069">
    <property type="protein sequence ID" value="KAJ3718578.1"/>
    <property type="molecule type" value="Genomic_DNA"/>
</dbReference>
<gene>
    <name evidence="4" type="ORF">DFJ43DRAFT_1098161</name>
    <name evidence="3" type="ORF">DFJ43DRAFT_1228587</name>
</gene>
<reference evidence="4" key="1">
    <citation type="submission" date="2022-08" db="EMBL/GenBank/DDBJ databases">
        <authorList>
            <consortium name="DOE Joint Genome Institute"/>
            <person name="Min B."/>
            <person name="Sierra-Patev S."/>
            <person name="Naranjo-Ortiz M."/>
            <person name="Looney B."/>
            <person name="Konkel Z."/>
            <person name="Slot J.C."/>
            <person name="Sakamoto Y."/>
            <person name="Steenwyk J.L."/>
            <person name="Rokas A."/>
            <person name="Carro J."/>
            <person name="Camarero S."/>
            <person name="Ferreira P."/>
            <person name="Molpeceres G."/>
            <person name="Ruiz-duenas F.J."/>
            <person name="Serrano A."/>
            <person name="Henrissat B."/>
            <person name="Drula E."/>
            <person name="Hughes K.W."/>
            <person name="Mata J.L."/>
            <person name="Ishikawa N.K."/>
            <person name="Vargas-Isla R."/>
            <person name="Ushijima S."/>
            <person name="Smith C.A."/>
            <person name="Ahrendt S."/>
            <person name="Andreopoulos W."/>
            <person name="He G."/>
            <person name="LaButti K."/>
            <person name="Lipzen A."/>
            <person name="Ng V."/>
            <person name="Riley R."/>
            <person name="Sandor L."/>
            <person name="Barry K."/>
            <person name="Martinez A.T."/>
            <person name="Xiao Y."/>
            <person name="Gibbons J.G."/>
            <person name="Terashima K."/>
            <person name="Hibbett D.S."/>
            <person name="Grigoriev I.V."/>
        </authorList>
    </citation>
    <scope>NUCLEOTIDE SEQUENCE</scope>
    <source>
        <strain evidence="4">ET3784</strain>
    </source>
</reference>
<feature type="chain" id="PRO_5041589066" evidence="2">
    <location>
        <begin position="24"/>
        <end position="162"/>
    </location>
</feature>
<dbReference type="EMBL" id="JANVFO010000131">
    <property type="protein sequence ID" value="KAJ3710882.1"/>
    <property type="molecule type" value="Genomic_DNA"/>
</dbReference>
<organism evidence="4 5">
    <name type="scientific">Lentinula guzmanii</name>
    <dbReference type="NCBI Taxonomy" id="2804957"/>
    <lineage>
        <taxon>Eukaryota</taxon>
        <taxon>Fungi</taxon>
        <taxon>Dikarya</taxon>
        <taxon>Basidiomycota</taxon>
        <taxon>Agaricomycotina</taxon>
        <taxon>Agaricomycetes</taxon>
        <taxon>Agaricomycetidae</taxon>
        <taxon>Agaricales</taxon>
        <taxon>Marasmiineae</taxon>
        <taxon>Omphalotaceae</taxon>
        <taxon>Lentinula</taxon>
    </lineage>
</organism>
<evidence type="ECO:0000313" key="4">
    <source>
        <dbReference type="EMBL" id="KAJ3718578.1"/>
    </source>
</evidence>
<proteinExistence type="predicted"/>
<dbReference type="AlphaFoldDB" id="A0AA38MVV5"/>
<sequence length="162" mass="17898">MHRSWHLLSLAFIALISVSSVCTFPVELHSGGSPRNDTSTSPPVPSHGTATIRWLEPATKYVLELRQAREMIPELVKQSADVLGLDDSPNNPLKVVYDPKGPSFGNAYRFGWVKFKISGGRETEGKEVVGIIYVGDDDSTSEKWGLGKISFDQKTVFPKNHE</sequence>
<dbReference type="Proteomes" id="UP001176059">
    <property type="component" value="Unassembled WGS sequence"/>
</dbReference>
<comment type="caution">
    <text evidence="4">The sequence shown here is derived from an EMBL/GenBank/DDBJ whole genome shotgun (WGS) entry which is preliminary data.</text>
</comment>